<dbReference type="InterPro" id="IPR006115">
    <property type="entry name" value="6PGDH_NADP-bd"/>
</dbReference>
<dbReference type="Pfam" id="PF03446">
    <property type="entry name" value="NAD_binding_2"/>
    <property type="match status" value="1"/>
</dbReference>
<name>A0A6L8W8B4_9PROT</name>
<evidence type="ECO:0000313" key="6">
    <source>
        <dbReference type="Proteomes" id="UP000476030"/>
    </source>
</evidence>
<evidence type="ECO:0000259" key="4">
    <source>
        <dbReference type="Pfam" id="PF09130"/>
    </source>
</evidence>
<dbReference type="InterPro" id="IPR036291">
    <property type="entry name" value="NAD(P)-bd_dom_sf"/>
</dbReference>
<dbReference type="Proteomes" id="UP000476030">
    <property type="component" value="Unassembled WGS sequence"/>
</dbReference>
<dbReference type="InterPro" id="IPR013328">
    <property type="entry name" value="6PGD_dom2"/>
</dbReference>
<evidence type="ECO:0000259" key="3">
    <source>
        <dbReference type="Pfam" id="PF03446"/>
    </source>
</evidence>
<sequence length="304" mass="33455">MQEEFQIALIGFGEAAMAFVKGWRESGELSLRAFDIKTQDAEAAVISAKRKDYASFNVEGKECLQEALKGASIVFSLVTADQAHAAASAAAPYIEEGCLFLDCNSCAPGTKKRSAKYIEEAGGRYVDVAVMSPVYPKLHKTPFLISGSHTQGAKAMLNKLQMDVRIIDGDVGSASSVKMIRSIMMKGLEALFAECVLAGREADVDEEVLDSLDATYPGFNFKHRAAYSFERMMMHGKRRSEEMKEVVLTIEDLGLPNEMAQATVQWQSRVGSLGISAGKENYKCRADALLRRLKNKRGEVEWEE</sequence>
<reference evidence="5 6" key="1">
    <citation type="submission" date="2019-12" db="EMBL/GenBank/DDBJ databases">
        <title>Snethiella sp. nov. sp. isolated from sea sand.</title>
        <authorList>
            <person name="Kim J."/>
            <person name="Jeong S.E."/>
            <person name="Jung H.S."/>
            <person name="Jeon C.O."/>
        </authorList>
    </citation>
    <scope>NUCLEOTIDE SEQUENCE [LARGE SCALE GENOMIC DNA]</scope>
    <source>
        <strain evidence="5 6">DP05</strain>
    </source>
</reference>
<feature type="active site" evidence="2">
    <location>
        <position position="178"/>
    </location>
</feature>
<evidence type="ECO:0000313" key="5">
    <source>
        <dbReference type="EMBL" id="MZR31358.1"/>
    </source>
</evidence>
<dbReference type="PIRSF" id="PIRSF000103">
    <property type="entry name" value="HIBADH"/>
    <property type="match status" value="1"/>
</dbReference>
<protein>
    <submittedName>
        <fullName evidence="5">DUF1932 domain-containing protein</fullName>
    </submittedName>
</protein>
<proteinExistence type="predicted"/>
<dbReference type="GO" id="GO:0016491">
    <property type="term" value="F:oxidoreductase activity"/>
    <property type="evidence" value="ECO:0007669"/>
    <property type="project" value="UniProtKB-KW"/>
</dbReference>
<gene>
    <name evidence="5" type="ORF">GQE98_12010</name>
</gene>
<keyword evidence="1" id="KW-0560">Oxidoreductase</keyword>
<keyword evidence="6" id="KW-1185">Reference proteome</keyword>
<dbReference type="AlphaFoldDB" id="A0A6L8W8B4"/>
<dbReference type="InterPro" id="IPR015814">
    <property type="entry name" value="Pgluconate_DH_NAD-bd_C"/>
</dbReference>
<accession>A0A6L8W8B4</accession>
<feature type="domain" description="Phosphogluconate dehydrogenase NAD-binding putative C-terminal" evidence="4">
    <location>
        <begin position="201"/>
        <end position="270"/>
    </location>
</feature>
<dbReference type="Gene3D" id="1.10.1040.10">
    <property type="entry name" value="N-(1-d-carboxylethyl)-l-norvaline Dehydrogenase, domain 2"/>
    <property type="match status" value="1"/>
</dbReference>
<dbReference type="SUPFAM" id="SSF48179">
    <property type="entry name" value="6-phosphogluconate dehydrogenase C-terminal domain-like"/>
    <property type="match status" value="1"/>
</dbReference>
<organism evidence="5 6">
    <name type="scientific">Sneathiella litorea</name>
    <dbReference type="NCBI Taxonomy" id="2606216"/>
    <lineage>
        <taxon>Bacteria</taxon>
        <taxon>Pseudomonadati</taxon>
        <taxon>Pseudomonadota</taxon>
        <taxon>Alphaproteobacteria</taxon>
        <taxon>Sneathiellales</taxon>
        <taxon>Sneathiellaceae</taxon>
        <taxon>Sneathiella</taxon>
    </lineage>
</organism>
<evidence type="ECO:0000256" key="2">
    <source>
        <dbReference type="PIRSR" id="PIRSR000103-1"/>
    </source>
</evidence>
<dbReference type="EMBL" id="WTUW01000002">
    <property type="protein sequence ID" value="MZR31358.1"/>
    <property type="molecule type" value="Genomic_DNA"/>
</dbReference>
<dbReference type="InterPro" id="IPR008927">
    <property type="entry name" value="6-PGluconate_DH-like_C_sf"/>
</dbReference>
<dbReference type="RefSeq" id="WP_161315870.1">
    <property type="nucleotide sequence ID" value="NZ_WTUW01000002.1"/>
</dbReference>
<dbReference type="SUPFAM" id="SSF51735">
    <property type="entry name" value="NAD(P)-binding Rossmann-fold domains"/>
    <property type="match status" value="1"/>
</dbReference>
<evidence type="ECO:0000256" key="1">
    <source>
        <dbReference type="ARBA" id="ARBA00023002"/>
    </source>
</evidence>
<dbReference type="InterPro" id="IPR015815">
    <property type="entry name" value="HIBADH-related"/>
</dbReference>
<dbReference type="Gene3D" id="3.40.50.720">
    <property type="entry name" value="NAD(P)-binding Rossmann-like Domain"/>
    <property type="match status" value="1"/>
</dbReference>
<dbReference type="Pfam" id="PF09130">
    <property type="entry name" value="DUF1932"/>
    <property type="match status" value="1"/>
</dbReference>
<feature type="domain" description="6-phosphogluconate dehydrogenase NADP-binding" evidence="3">
    <location>
        <begin position="6"/>
        <end position="148"/>
    </location>
</feature>
<dbReference type="GO" id="GO:0050661">
    <property type="term" value="F:NADP binding"/>
    <property type="evidence" value="ECO:0007669"/>
    <property type="project" value="InterPro"/>
</dbReference>
<comment type="caution">
    <text evidence="5">The sequence shown here is derived from an EMBL/GenBank/DDBJ whole genome shotgun (WGS) entry which is preliminary data.</text>
</comment>